<dbReference type="KEGG" id="swi:Swit_0626"/>
<evidence type="ECO:0000256" key="1">
    <source>
        <dbReference type="ARBA" id="ARBA00006817"/>
    </source>
</evidence>
<dbReference type="Pfam" id="PF08327">
    <property type="entry name" value="AHSA1"/>
    <property type="match status" value="1"/>
</dbReference>
<reference evidence="3 4" key="1">
    <citation type="journal article" date="2010" name="J. Bacteriol.">
        <title>Genome sequence of the dioxin-mineralizing bacterium Sphingomonas wittichii RW1.</title>
        <authorList>
            <person name="Miller T.R."/>
            <person name="Delcher A.L."/>
            <person name="Salzberg S.L."/>
            <person name="Saunders E."/>
            <person name="Detter J.C."/>
            <person name="Halden R.U."/>
        </authorList>
    </citation>
    <scope>NUCLEOTIDE SEQUENCE [LARGE SCALE GENOMIC DNA]</scope>
    <source>
        <strain evidence="4">DSM 6014 / CCUG 31198 / JCM 15750 / NBRC 105917 / EY 4224 / RW1</strain>
    </source>
</reference>
<dbReference type="EMBL" id="CP000699">
    <property type="protein sequence ID" value="ABQ66994.1"/>
    <property type="molecule type" value="Genomic_DNA"/>
</dbReference>
<dbReference type="SUPFAM" id="SSF55961">
    <property type="entry name" value="Bet v1-like"/>
    <property type="match status" value="1"/>
</dbReference>
<evidence type="ECO:0000259" key="2">
    <source>
        <dbReference type="Pfam" id="PF08327"/>
    </source>
</evidence>
<proteinExistence type="inferred from homology"/>
<dbReference type="CDD" id="cd08898">
    <property type="entry name" value="SRPBCC_CalC_Aha1-like_5"/>
    <property type="match status" value="1"/>
</dbReference>
<gene>
    <name evidence="3" type="ordered locus">Swit_0626</name>
</gene>
<protein>
    <submittedName>
        <fullName evidence="3">Activator of Hsp90 ATPase 1 family protein</fullName>
    </submittedName>
</protein>
<sequence>MTNSIERTVDLRAPIDRVWRALTDHREFGQWFRVAIEQPFVVGQPATGHITHEGYEHVRWNVRIVAMEEPRRFAFTWHPYAIDPAVDYSQEEPTLVEFQLEPVGAGTRLIVTESGFDHIPAHRRDEAIRMNSGGWTAQVENIRAHVDAGVDG</sequence>
<dbReference type="InterPro" id="IPR023393">
    <property type="entry name" value="START-like_dom_sf"/>
</dbReference>
<dbReference type="InterPro" id="IPR013538">
    <property type="entry name" value="ASHA1/2-like_C"/>
</dbReference>
<dbReference type="Gene3D" id="3.30.530.20">
    <property type="match status" value="1"/>
</dbReference>
<feature type="domain" description="Activator of Hsp90 ATPase homologue 1/2-like C-terminal" evidence="2">
    <location>
        <begin position="12"/>
        <end position="146"/>
    </location>
</feature>
<evidence type="ECO:0000313" key="4">
    <source>
        <dbReference type="Proteomes" id="UP000001989"/>
    </source>
</evidence>
<dbReference type="Proteomes" id="UP000001989">
    <property type="component" value="Chromosome"/>
</dbReference>
<organism evidence="3 4">
    <name type="scientific">Rhizorhabdus wittichii (strain DSM 6014 / CCUG 31198 / JCM 15750 / NBRC 105917 / EY 4224 / RW1)</name>
    <name type="common">Sphingomonas wittichii</name>
    <dbReference type="NCBI Taxonomy" id="392499"/>
    <lineage>
        <taxon>Bacteria</taxon>
        <taxon>Pseudomonadati</taxon>
        <taxon>Pseudomonadota</taxon>
        <taxon>Alphaproteobacteria</taxon>
        <taxon>Sphingomonadales</taxon>
        <taxon>Sphingomonadaceae</taxon>
        <taxon>Rhizorhabdus</taxon>
    </lineage>
</organism>
<comment type="similarity">
    <text evidence="1">Belongs to the AHA1 family.</text>
</comment>
<evidence type="ECO:0000313" key="3">
    <source>
        <dbReference type="EMBL" id="ABQ66994.1"/>
    </source>
</evidence>
<accession>A0A9J9LCF2</accession>
<dbReference type="AlphaFoldDB" id="A0A9J9LCF2"/>
<keyword evidence="4" id="KW-1185">Reference proteome</keyword>
<name>A0A9J9LCF2_RHIWR</name>
<dbReference type="OrthoDB" id="9800600at2"/>